<dbReference type="AlphaFoldDB" id="A0A9E7FMK8"/>
<gene>
    <name evidence="1" type="ORF">MUK42_36959</name>
</gene>
<dbReference type="Proteomes" id="UP001055439">
    <property type="component" value="Chromosome 4"/>
</dbReference>
<dbReference type="EMBL" id="CP097506">
    <property type="protein sequence ID" value="URD99580.1"/>
    <property type="molecule type" value="Genomic_DNA"/>
</dbReference>
<evidence type="ECO:0000313" key="1">
    <source>
        <dbReference type="EMBL" id="URD99580.1"/>
    </source>
</evidence>
<sequence>MIRGGAGLRSPSLLAVACPSPSVVVPPAWVPAVHCGGGAIAPVAAAGDGSLRGPRPVPLGRGWFRLSGPLLLTVAPWPVPLRRWWFRPNGPLLFTVAPVPRCGSCRSWRCHLPLGPVPCVDNLWEPLWEPPSCRWPLLVGPIPPWVGPPLLLLPCPLSVGRSR</sequence>
<keyword evidence="2" id="KW-1185">Reference proteome</keyword>
<evidence type="ECO:0000313" key="2">
    <source>
        <dbReference type="Proteomes" id="UP001055439"/>
    </source>
</evidence>
<name>A0A9E7FMK8_9LILI</name>
<reference evidence="1" key="1">
    <citation type="submission" date="2022-05" db="EMBL/GenBank/DDBJ databases">
        <title>The Musa troglodytarum L. genome provides insights into the mechanism of non-climacteric behaviour and enrichment of carotenoids.</title>
        <authorList>
            <person name="Wang J."/>
        </authorList>
    </citation>
    <scope>NUCLEOTIDE SEQUENCE</scope>
    <source>
        <tissue evidence="1">Leaf</tissue>
    </source>
</reference>
<organism evidence="1 2">
    <name type="scientific">Musa troglodytarum</name>
    <name type="common">fe'i banana</name>
    <dbReference type="NCBI Taxonomy" id="320322"/>
    <lineage>
        <taxon>Eukaryota</taxon>
        <taxon>Viridiplantae</taxon>
        <taxon>Streptophyta</taxon>
        <taxon>Embryophyta</taxon>
        <taxon>Tracheophyta</taxon>
        <taxon>Spermatophyta</taxon>
        <taxon>Magnoliopsida</taxon>
        <taxon>Liliopsida</taxon>
        <taxon>Zingiberales</taxon>
        <taxon>Musaceae</taxon>
        <taxon>Musa</taxon>
    </lineage>
</organism>
<protein>
    <submittedName>
        <fullName evidence="1">Uncharacterized protein</fullName>
    </submittedName>
</protein>
<proteinExistence type="predicted"/>
<accession>A0A9E7FMK8</accession>